<dbReference type="EMBL" id="VSSQ01000336">
    <property type="protein sequence ID" value="MPL91669.1"/>
    <property type="molecule type" value="Genomic_DNA"/>
</dbReference>
<proteinExistence type="predicted"/>
<accession>A0A644VJV0</accession>
<organism evidence="1">
    <name type="scientific">bioreactor metagenome</name>
    <dbReference type="NCBI Taxonomy" id="1076179"/>
    <lineage>
        <taxon>unclassified sequences</taxon>
        <taxon>metagenomes</taxon>
        <taxon>ecological metagenomes</taxon>
    </lineage>
</organism>
<protein>
    <submittedName>
        <fullName evidence="1">Uncharacterized protein</fullName>
    </submittedName>
</protein>
<sequence length="56" mass="6634">MTVEDKEKILKNIFDKTDLIEEEDKEVIIAYIRGTVDTKERIKRNEKITTCKYEVG</sequence>
<comment type="caution">
    <text evidence="1">The sequence shown here is derived from an EMBL/GenBank/DDBJ whole genome shotgun (WGS) entry which is preliminary data.</text>
</comment>
<gene>
    <name evidence="1" type="ORF">SDC9_37745</name>
</gene>
<evidence type="ECO:0000313" key="1">
    <source>
        <dbReference type="EMBL" id="MPL91669.1"/>
    </source>
</evidence>
<dbReference type="AlphaFoldDB" id="A0A644VJV0"/>
<reference evidence="1" key="1">
    <citation type="submission" date="2019-08" db="EMBL/GenBank/DDBJ databases">
        <authorList>
            <person name="Kucharzyk K."/>
            <person name="Murdoch R.W."/>
            <person name="Higgins S."/>
            <person name="Loffler F."/>
        </authorList>
    </citation>
    <scope>NUCLEOTIDE SEQUENCE</scope>
</reference>
<name>A0A644VJV0_9ZZZZ</name>